<dbReference type="OrthoDB" id="276546at2759"/>
<comment type="cofactor">
    <cofactor evidence="1">
        <name>FMN</name>
        <dbReference type="ChEBI" id="CHEBI:58210"/>
    </cofactor>
</comment>
<dbReference type="PANTHER" id="PTHR22893:SF91">
    <property type="entry name" value="NADPH DEHYDROGENASE 2-RELATED"/>
    <property type="match status" value="1"/>
</dbReference>
<dbReference type="InterPro" id="IPR001155">
    <property type="entry name" value="OxRdtase_FMN_N"/>
</dbReference>
<accession>A0A0J9XGI9</accession>
<dbReference type="Proteomes" id="UP000242525">
    <property type="component" value="Unassembled WGS sequence"/>
</dbReference>
<reference evidence="5" key="1">
    <citation type="submission" date="2014-03" db="EMBL/GenBank/DDBJ databases">
        <authorList>
            <person name="Casaregola S."/>
        </authorList>
    </citation>
    <scope>NUCLEOTIDE SEQUENCE [LARGE SCALE GENOMIC DNA]</scope>
    <source>
        <strain evidence="5">CLIB 918</strain>
    </source>
</reference>
<comment type="caution">
    <text evidence="5">The sequence shown here is derived from an EMBL/GenBank/DDBJ whole genome shotgun (WGS) entry which is preliminary data.</text>
</comment>
<dbReference type="PANTHER" id="PTHR22893">
    <property type="entry name" value="NADH OXIDOREDUCTASE-RELATED"/>
    <property type="match status" value="1"/>
</dbReference>
<comment type="similarity">
    <text evidence="2">Belongs to the NADH:flavin oxidoreductase/NADH oxidase family.</text>
</comment>
<dbReference type="FunFam" id="3.20.20.70:FF:000138">
    <property type="entry name" value="NADPH dehydrogenase 1"/>
    <property type="match status" value="1"/>
</dbReference>
<protein>
    <submittedName>
        <fullName evidence="5">Similar to Saccharomyces cerevisiae YPL171C OYE3 Conserved NADPH oxidoreductase containing flavin mononucleotide (FMN)</fullName>
    </submittedName>
</protein>
<name>A0A0J9XGI9_GEOCN</name>
<keyword evidence="3" id="KW-0285">Flavoprotein</keyword>
<keyword evidence="3" id="KW-0288">FMN</keyword>
<evidence type="ECO:0000256" key="2">
    <source>
        <dbReference type="ARBA" id="ARBA00005979"/>
    </source>
</evidence>
<dbReference type="InterPro" id="IPR045247">
    <property type="entry name" value="Oye-like"/>
</dbReference>
<dbReference type="InterPro" id="IPR013785">
    <property type="entry name" value="Aldolase_TIM"/>
</dbReference>
<keyword evidence="6" id="KW-1185">Reference proteome</keyword>
<dbReference type="GO" id="GO:0003959">
    <property type="term" value="F:NADPH dehydrogenase activity"/>
    <property type="evidence" value="ECO:0007669"/>
    <property type="project" value="TreeGrafter"/>
</dbReference>
<evidence type="ECO:0000313" key="6">
    <source>
        <dbReference type="Proteomes" id="UP000242525"/>
    </source>
</evidence>
<dbReference type="Pfam" id="PF00724">
    <property type="entry name" value="Oxidored_FMN"/>
    <property type="match status" value="1"/>
</dbReference>
<dbReference type="AlphaFoldDB" id="A0A0J9XGI9"/>
<gene>
    <name evidence="5" type="ORF">BN980_GECA16s01132g</name>
</gene>
<dbReference type="EMBL" id="CCBN010000016">
    <property type="protein sequence ID" value="CDO56669.1"/>
    <property type="molecule type" value="Genomic_DNA"/>
</dbReference>
<evidence type="ECO:0000313" key="5">
    <source>
        <dbReference type="EMBL" id="CDO56669.1"/>
    </source>
</evidence>
<evidence type="ECO:0000256" key="1">
    <source>
        <dbReference type="ARBA" id="ARBA00001917"/>
    </source>
</evidence>
<organism evidence="5 6">
    <name type="scientific">Geotrichum candidum</name>
    <name type="common">Oospora lactis</name>
    <name type="synonym">Dipodascus geotrichum</name>
    <dbReference type="NCBI Taxonomy" id="1173061"/>
    <lineage>
        <taxon>Eukaryota</taxon>
        <taxon>Fungi</taxon>
        <taxon>Dikarya</taxon>
        <taxon>Ascomycota</taxon>
        <taxon>Saccharomycotina</taxon>
        <taxon>Dipodascomycetes</taxon>
        <taxon>Dipodascales</taxon>
        <taxon>Dipodascaceae</taxon>
        <taxon>Geotrichum</taxon>
    </lineage>
</organism>
<evidence type="ECO:0000256" key="3">
    <source>
        <dbReference type="ARBA" id="ARBA00022643"/>
    </source>
</evidence>
<dbReference type="SUPFAM" id="SSF51395">
    <property type="entry name" value="FMN-linked oxidoreductases"/>
    <property type="match status" value="1"/>
</dbReference>
<dbReference type="GO" id="GO:0010181">
    <property type="term" value="F:FMN binding"/>
    <property type="evidence" value="ECO:0007669"/>
    <property type="project" value="InterPro"/>
</dbReference>
<proteinExistence type="inferred from homology"/>
<sequence length="373" mass="41417">MTVTDINLFKPLKVGNFEVQNRVALAPLTRFRAPNHLVTDLQPVYYGQRSSNPGTLLISEATFISEAASGYESAPGVYTEDHVKAWSKVTDAIHANNSFFFIQLWALGRSAIKSDLDKRGLPYVSASDIGENSINPDAPKPTPLTKDDIKQYIKDYVHAAKNAIAAGADGVEIHSANGYLLDQFLHENVNQRTDEYGGSIENRARFTLEVVDAVSEAVGASRVAIRLSPWGIFGNVDPGVSPIPQFSYVIAELEKRALEGKQLAYISLVDPRVLFDSQQNEIETEHSNDFVRQIWNGVIVKASGFNYESAKAETEKDDKVIIAFGRDFIANPDLVERFKQNITLNKYDRSTFYIPGPKGYTDYPFANEVKTEA</sequence>
<dbReference type="STRING" id="1173061.A0A0J9XGI9"/>
<feature type="domain" description="NADH:flavin oxidoreductase/NADH oxidase N-terminal" evidence="4">
    <location>
        <begin position="7"/>
        <end position="345"/>
    </location>
</feature>
<evidence type="ECO:0000259" key="4">
    <source>
        <dbReference type="Pfam" id="PF00724"/>
    </source>
</evidence>
<dbReference type="CDD" id="cd02933">
    <property type="entry name" value="OYE_like_FMN"/>
    <property type="match status" value="1"/>
</dbReference>
<dbReference type="Gene3D" id="3.20.20.70">
    <property type="entry name" value="Aldolase class I"/>
    <property type="match status" value="1"/>
</dbReference>